<dbReference type="InterPro" id="IPR039261">
    <property type="entry name" value="FNR_nucleotide-bd"/>
</dbReference>
<dbReference type="SUPFAM" id="SSF63380">
    <property type="entry name" value="Riboflavin synthase domain-like"/>
    <property type="match status" value="1"/>
</dbReference>
<dbReference type="OrthoDB" id="9784483at2"/>
<reference evidence="10 11" key="1">
    <citation type="submission" date="2015-04" db="EMBL/GenBank/DDBJ databases">
        <title>Complete Sequence for the Genome of the Thioalkalivibrio versutus D301.</title>
        <authorList>
            <person name="Mu T."/>
            <person name="Zhou J."/>
            <person name="Xu X."/>
        </authorList>
    </citation>
    <scope>NUCLEOTIDE SEQUENCE [LARGE SCALE GENOMIC DNA]</scope>
    <source>
        <strain evidence="10 11">D301</strain>
    </source>
</reference>
<dbReference type="PANTHER" id="PTHR47878:SF1">
    <property type="entry name" value="FLAVODOXIN_FERREDOXIN--NADP REDUCTASE"/>
    <property type="match status" value="1"/>
</dbReference>
<keyword evidence="8" id="KW-0560">Oxidoreductase</keyword>
<keyword evidence="6" id="KW-0274">FAD</keyword>
<evidence type="ECO:0000256" key="7">
    <source>
        <dbReference type="ARBA" id="ARBA00022857"/>
    </source>
</evidence>
<evidence type="ECO:0000256" key="9">
    <source>
        <dbReference type="ARBA" id="ARBA00047776"/>
    </source>
</evidence>
<dbReference type="GO" id="GO:0034599">
    <property type="term" value="P:cellular response to oxidative stress"/>
    <property type="evidence" value="ECO:0007669"/>
    <property type="project" value="TreeGrafter"/>
</dbReference>
<dbReference type="Gene3D" id="3.40.50.80">
    <property type="entry name" value="Nucleotide-binding domain of ferredoxin-NADP reductase (FNR) module"/>
    <property type="match status" value="1"/>
</dbReference>
<dbReference type="GO" id="GO:0004324">
    <property type="term" value="F:ferredoxin-NADP+ reductase activity"/>
    <property type="evidence" value="ECO:0007669"/>
    <property type="project" value="UniProtKB-EC"/>
</dbReference>
<comment type="catalytic activity">
    <reaction evidence="9">
        <text>2 reduced [2Fe-2S]-[ferredoxin] + NADP(+) + H(+) = 2 oxidized [2Fe-2S]-[ferredoxin] + NADPH</text>
        <dbReference type="Rhea" id="RHEA:20125"/>
        <dbReference type="Rhea" id="RHEA-COMP:10000"/>
        <dbReference type="Rhea" id="RHEA-COMP:10001"/>
        <dbReference type="ChEBI" id="CHEBI:15378"/>
        <dbReference type="ChEBI" id="CHEBI:33737"/>
        <dbReference type="ChEBI" id="CHEBI:33738"/>
        <dbReference type="ChEBI" id="CHEBI:57783"/>
        <dbReference type="ChEBI" id="CHEBI:58349"/>
        <dbReference type="EC" id="1.18.1.2"/>
    </reaction>
</comment>
<comment type="cofactor">
    <cofactor evidence="1">
        <name>FAD</name>
        <dbReference type="ChEBI" id="CHEBI:57692"/>
    </cofactor>
</comment>
<sequence>MGWVTGVVQERKQWTDRLFSLRVDAEVELFKAGQFNRLRLEIDGEPVARPYSYVNAPGETPLDFYLITVPDGPLSNRLAQLGPGDTVELMPRATGFFTLDELPDSRDLWLLSTGTALGPFLSMLKTDTPWERFENIRLIHAARKAEELTYQDTIRQFQERDAKRFQYIPFVSREPFPGGLEGRVPAAIAEGRLEHHAGLKITPEHSQVMLCGNPDMVKDTAAILRERGLEKNRRRKPGQITTENYW</sequence>
<proteinExistence type="inferred from homology"/>
<keyword evidence="7" id="KW-0521">NADP</keyword>
<name>A0A0G3G3S4_9GAMM</name>
<keyword evidence="5" id="KW-0547">Nucleotide-binding</keyword>
<dbReference type="GO" id="GO:0042167">
    <property type="term" value="P:heme catabolic process"/>
    <property type="evidence" value="ECO:0007669"/>
    <property type="project" value="TreeGrafter"/>
</dbReference>
<dbReference type="PATRIC" id="fig|106634.4.peg.310"/>
<organism evidence="10 11">
    <name type="scientific">Thioalkalivibrio versutus</name>
    <dbReference type="NCBI Taxonomy" id="106634"/>
    <lineage>
        <taxon>Bacteria</taxon>
        <taxon>Pseudomonadati</taxon>
        <taxon>Pseudomonadota</taxon>
        <taxon>Gammaproteobacteria</taxon>
        <taxon>Chromatiales</taxon>
        <taxon>Ectothiorhodospiraceae</taxon>
        <taxon>Thioalkalivibrio</taxon>
    </lineage>
</organism>
<dbReference type="Gene3D" id="2.40.30.10">
    <property type="entry name" value="Translation factors"/>
    <property type="match status" value="1"/>
</dbReference>
<dbReference type="AlphaFoldDB" id="A0A0G3G3S4"/>
<accession>A0A0G3G3S4</accession>
<evidence type="ECO:0000256" key="3">
    <source>
        <dbReference type="ARBA" id="ARBA00013223"/>
    </source>
</evidence>
<dbReference type="EMBL" id="CP011367">
    <property type="protein sequence ID" value="AKJ94127.1"/>
    <property type="molecule type" value="Genomic_DNA"/>
</dbReference>
<dbReference type="InterPro" id="IPR001433">
    <property type="entry name" value="OxRdtase_FAD/NAD-bd"/>
</dbReference>
<dbReference type="Proteomes" id="UP000064201">
    <property type="component" value="Chromosome"/>
</dbReference>
<comment type="similarity">
    <text evidence="2">Belongs to the ferredoxin--NADP reductase type 1 family.</text>
</comment>
<dbReference type="InterPro" id="IPR033892">
    <property type="entry name" value="FNR_bac"/>
</dbReference>
<gene>
    <name evidence="10" type="ORF">TVD_01520</name>
</gene>
<evidence type="ECO:0000256" key="2">
    <source>
        <dbReference type="ARBA" id="ARBA00008312"/>
    </source>
</evidence>
<dbReference type="InterPro" id="IPR008333">
    <property type="entry name" value="Cbr1-like_FAD-bd_dom"/>
</dbReference>
<protein>
    <recommendedName>
        <fullName evidence="3">ferredoxin--NADP(+) reductase</fullName>
        <ecNumber evidence="3">1.18.1.2</ecNumber>
    </recommendedName>
</protein>
<evidence type="ECO:0000313" key="11">
    <source>
        <dbReference type="Proteomes" id="UP000064201"/>
    </source>
</evidence>
<dbReference type="PANTHER" id="PTHR47878">
    <property type="entry name" value="OXIDOREDUCTASE FAD/NAD(P)-BINDING DOMAIN PROTEIN"/>
    <property type="match status" value="1"/>
</dbReference>
<dbReference type="InterPro" id="IPR017938">
    <property type="entry name" value="Riboflavin_synthase-like_b-brl"/>
</dbReference>
<evidence type="ECO:0000256" key="8">
    <source>
        <dbReference type="ARBA" id="ARBA00023002"/>
    </source>
</evidence>
<evidence type="ECO:0000256" key="6">
    <source>
        <dbReference type="ARBA" id="ARBA00022827"/>
    </source>
</evidence>
<dbReference type="Pfam" id="PF00175">
    <property type="entry name" value="NAD_binding_1"/>
    <property type="match status" value="1"/>
</dbReference>
<evidence type="ECO:0000256" key="1">
    <source>
        <dbReference type="ARBA" id="ARBA00001974"/>
    </source>
</evidence>
<dbReference type="InterPro" id="IPR051930">
    <property type="entry name" value="FNR_type-1"/>
</dbReference>
<keyword evidence="11" id="KW-1185">Reference proteome</keyword>
<dbReference type="InterPro" id="IPR017927">
    <property type="entry name" value="FAD-bd_FR_type"/>
</dbReference>
<dbReference type="KEGG" id="tvr:TVD_01520"/>
<dbReference type="CDD" id="cd06195">
    <property type="entry name" value="FNR1"/>
    <property type="match status" value="1"/>
</dbReference>
<dbReference type="Pfam" id="PF00970">
    <property type="entry name" value="FAD_binding_6"/>
    <property type="match status" value="1"/>
</dbReference>
<dbReference type="STRING" id="106634.TVD_01520"/>
<evidence type="ECO:0000256" key="4">
    <source>
        <dbReference type="ARBA" id="ARBA00022630"/>
    </source>
</evidence>
<keyword evidence="4" id="KW-0285">Flavoprotein</keyword>
<dbReference type="GO" id="GO:0000166">
    <property type="term" value="F:nucleotide binding"/>
    <property type="evidence" value="ECO:0007669"/>
    <property type="project" value="UniProtKB-KW"/>
</dbReference>
<dbReference type="SUPFAM" id="SSF52343">
    <property type="entry name" value="Ferredoxin reductase-like, C-terminal NADP-linked domain"/>
    <property type="match status" value="1"/>
</dbReference>
<evidence type="ECO:0000313" key="10">
    <source>
        <dbReference type="EMBL" id="AKJ94127.1"/>
    </source>
</evidence>
<dbReference type="PROSITE" id="PS51384">
    <property type="entry name" value="FAD_FR"/>
    <property type="match status" value="1"/>
</dbReference>
<evidence type="ECO:0000256" key="5">
    <source>
        <dbReference type="ARBA" id="ARBA00022741"/>
    </source>
</evidence>
<dbReference type="EC" id="1.18.1.2" evidence="3"/>
<dbReference type="RefSeq" id="WP_018168328.1">
    <property type="nucleotide sequence ID" value="NZ_CP011367.1"/>
</dbReference>